<proteinExistence type="predicted"/>
<feature type="compositionally biased region" description="Low complexity" evidence="1">
    <location>
        <begin position="13"/>
        <end position="25"/>
    </location>
</feature>
<feature type="compositionally biased region" description="Acidic residues" evidence="1">
    <location>
        <begin position="460"/>
        <end position="474"/>
    </location>
</feature>
<feature type="compositionally biased region" description="Basic and acidic residues" evidence="1">
    <location>
        <begin position="65"/>
        <end position="77"/>
    </location>
</feature>
<evidence type="ECO:0000256" key="1">
    <source>
        <dbReference type="SAM" id="MobiDB-lite"/>
    </source>
</evidence>
<sequence>MTEKQTALLQQISESDSALSVSSESSMTTWALKTRGLIKTDGYGSSEVAVITADGRYYLKHGRHPRQEQEERQRLQQDPEQAALAPSGGSELIARLGDGDGTVTVPDPGPQTRARWRNAYYDALHHCHIPAGRKLRFTGRQSGDCTFTLVDEEAERTAQPASLPVIEVPDSLDRPHPLVRATQKVLGRAKDIIDTRGRAKVIPLHITRPNAERALRIMHALLTEAESRGYAVDSHTDLADGEAVHRLAVIIGGTAFSLTLTERTSKVPHEPTPKELRTRARSPWIRIPKYDYELNGRLSLDAHTFGTRWPASSSHADGARWTLESRLGRFLRDLEDGAKEIEHRQQEQTRRETEALRQWYAVIVQARRRQIDTARDDALTGQLQRWRRAAEIRAFTEAVRDRRGETVSAAEQDWLRWAEEHASAIDPLSAPLLAPRDPPADRFTFRELVRGDLYAHPWPFDDEGNWVLPEDEPTDQTPRSGPDQG</sequence>
<name>A0A1J7BEX0_9ACTN</name>
<feature type="region of interest" description="Disordered" evidence="1">
    <location>
        <begin position="63"/>
        <end position="86"/>
    </location>
</feature>
<feature type="region of interest" description="Disordered" evidence="1">
    <location>
        <begin position="460"/>
        <end position="485"/>
    </location>
</feature>
<organism evidence="2 3">
    <name type="scientific">Mangrovactinospora gilvigrisea</name>
    <dbReference type="NCBI Taxonomy" id="1428644"/>
    <lineage>
        <taxon>Bacteria</taxon>
        <taxon>Bacillati</taxon>
        <taxon>Actinomycetota</taxon>
        <taxon>Actinomycetes</taxon>
        <taxon>Kitasatosporales</taxon>
        <taxon>Streptomycetaceae</taxon>
        <taxon>Mangrovactinospora</taxon>
    </lineage>
</organism>
<dbReference type="EMBL" id="MLCF01000063">
    <property type="protein sequence ID" value="OIV37117.1"/>
    <property type="molecule type" value="Genomic_DNA"/>
</dbReference>
<keyword evidence="3" id="KW-1185">Reference proteome</keyword>
<evidence type="ECO:0000313" key="2">
    <source>
        <dbReference type="EMBL" id="OIV37117.1"/>
    </source>
</evidence>
<reference evidence="2 3" key="1">
    <citation type="submission" date="2016-10" db="EMBL/GenBank/DDBJ databases">
        <title>Genome sequence of Streptomyces gilvigriseus MUSC 26.</title>
        <authorList>
            <person name="Lee L.-H."/>
            <person name="Ser H.-L."/>
        </authorList>
    </citation>
    <scope>NUCLEOTIDE SEQUENCE [LARGE SCALE GENOMIC DNA]</scope>
    <source>
        <strain evidence="2 3">MUSC 26</strain>
    </source>
</reference>
<feature type="compositionally biased region" description="Polar residues" evidence="1">
    <location>
        <begin position="1"/>
        <end position="12"/>
    </location>
</feature>
<protein>
    <recommendedName>
        <fullName evidence="4">PE-PGRS family protein</fullName>
    </recommendedName>
</protein>
<dbReference type="AlphaFoldDB" id="A0A1J7BEX0"/>
<accession>A0A1J7BEX0</accession>
<evidence type="ECO:0000313" key="3">
    <source>
        <dbReference type="Proteomes" id="UP000243342"/>
    </source>
</evidence>
<dbReference type="Proteomes" id="UP000243342">
    <property type="component" value="Unassembled WGS sequence"/>
</dbReference>
<comment type="caution">
    <text evidence="2">The sequence shown here is derived from an EMBL/GenBank/DDBJ whole genome shotgun (WGS) entry which is preliminary data.</text>
</comment>
<dbReference type="STRING" id="1428644.BIV57_12795"/>
<feature type="region of interest" description="Disordered" evidence="1">
    <location>
        <begin position="1"/>
        <end position="25"/>
    </location>
</feature>
<evidence type="ECO:0008006" key="4">
    <source>
        <dbReference type="Google" id="ProtNLM"/>
    </source>
</evidence>
<gene>
    <name evidence="2" type="ORF">BIV57_12795</name>
</gene>